<reference evidence="12" key="1">
    <citation type="journal article" date="2021" name="Nat. Commun.">
        <title>Genetic determinants of endophytism in the Arabidopsis root mycobiome.</title>
        <authorList>
            <person name="Mesny F."/>
            <person name="Miyauchi S."/>
            <person name="Thiergart T."/>
            <person name="Pickel B."/>
            <person name="Atanasova L."/>
            <person name="Karlsson M."/>
            <person name="Huettel B."/>
            <person name="Barry K.W."/>
            <person name="Haridas S."/>
            <person name="Chen C."/>
            <person name="Bauer D."/>
            <person name="Andreopoulos W."/>
            <person name="Pangilinan J."/>
            <person name="LaButti K."/>
            <person name="Riley R."/>
            <person name="Lipzen A."/>
            <person name="Clum A."/>
            <person name="Drula E."/>
            <person name="Henrissat B."/>
            <person name="Kohler A."/>
            <person name="Grigoriev I.V."/>
            <person name="Martin F.M."/>
            <person name="Hacquard S."/>
        </authorList>
    </citation>
    <scope>NUCLEOTIDE SEQUENCE</scope>
    <source>
        <strain evidence="12">MPI-SDFR-AT-0073</strain>
    </source>
</reference>
<dbReference type="Gene3D" id="3.40.366.10">
    <property type="entry name" value="Malonyl-Coenzyme A Acyl Carrier Protein, domain 2"/>
    <property type="match status" value="1"/>
</dbReference>
<dbReference type="InterPro" id="IPR050091">
    <property type="entry name" value="PKS_NRPS_Biosynth_Enz"/>
</dbReference>
<evidence type="ECO:0000256" key="2">
    <source>
        <dbReference type="ARBA" id="ARBA00022553"/>
    </source>
</evidence>
<dbReference type="PROSITE" id="PS52019">
    <property type="entry name" value="PKS_MFAS_DH"/>
    <property type="match status" value="1"/>
</dbReference>
<dbReference type="GO" id="GO:0016491">
    <property type="term" value="F:oxidoreductase activity"/>
    <property type="evidence" value="ECO:0007669"/>
    <property type="project" value="UniProtKB-KW"/>
</dbReference>
<dbReference type="InterPro" id="IPR014030">
    <property type="entry name" value="Ketoacyl_synth_N"/>
</dbReference>
<dbReference type="InterPro" id="IPR014031">
    <property type="entry name" value="Ketoacyl_synth_C"/>
</dbReference>
<dbReference type="Pfam" id="PF08659">
    <property type="entry name" value="KR"/>
    <property type="match status" value="1"/>
</dbReference>
<dbReference type="InterPro" id="IPR001227">
    <property type="entry name" value="Ac_transferase_dom_sf"/>
</dbReference>
<dbReference type="PROSITE" id="PS00012">
    <property type="entry name" value="PHOSPHOPANTETHEINE"/>
    <property type="match status" value="1"/>
</dbReference>
<feature type="active site" description="Proton acceptor; for dehydratase activity" evidence="7">
    <location>
        <position position="755"/>
    </location>
</feature>
<dbReference type="InterPro" id="IPR020807">
    <property type="entry name" value="PKS_DH"/>
</dbReference>
<dbReference type="InterPro" id="IPR036291">
    <property type="entry name" value="NAD(P)-bd_dom_sf"/>
</dbReference>
<dbReference type="GO" id="GO:0006633">
    <property type="term" value="P:fatty acid biosynthetic process"/>
    <property type="evidence" value="ECO:0007669"/>
    <property type="project" value="TreeGrafter"/>
</dbReference>
<dbReference type="SMART" id="SM00827">
    <property type="entry name" value="PKS_AT"/>
    <property type="match status" value="1"/>
</dbReference>
<dbReference type="InterPro" id="IPR049552">
    <property type="entry name" value="PKS_DH_N"/>
</dbReference>
<dbReference type="InterPro" id="IPR057326">
    <property type="entry name" value="KR_dom"/>
</dbReference>
<organism evidence="12 13">
    <name type="scientific">Truncatella angustata</name>
    <dbReference type="NCBI Taxonomy" id="152316"/>
    <lineage>
        <taxon>Eukaryota</taxon>
        <taxon>Fungi</taxon>
        <taxon>Dikarya</taxon>
        <taxon>Ascomycota</taxon>
        <taxon>Pezizomycotina</taxon>
        <taxon>Sordariomycetes</taxon>
        <taxon>Xylariomycetidae</taxon>
        <taxon>Amphisphaeriales</taxon>
        <taxon>Sporocadaceae</taxon>
        <taxon>Truncatella</taxon>
    </lineage>
</organism>
<dbReference type="InterPro" id="IPR049900">
    <property type="entry name" value="PKS_mFAS_DH"/>
</dbReference>
<evidence type="ECO:0000256" key="8">
    <source>
        <dbReference type="SAM" id="MobiDB-lite"/>
    </source>
</evidence>
<dbReference type="InterPro" id="IPR013968">
    <property type="entry name" value="PKS_KR"/>
</dbReference>
<keyword evidence="13" id="KW-1185">Reference proteome</keyword>
<dbReference type="SUPFAM" id="SSF55048">
    <property type="entry name" value="Probable ACP-binding domain of malonyl-CoA ACP transacylase"/>
    <property type="match status" value="1"/>
</dbReference>
<dbReference type="EMBL" id="JAGPXC010000001">
    <property type="protein sequence ID" value="KAH6658993.1"/>
    <property type="molecule type" value="Genomic_DNA"/>
</dbReference>
<dbReference type="Gene3D" id="3.40.50.150">
    <property type="entry name" value="Vaccinia Virus protein VP39"/>
    <property type="match status" value="1"/>
</dbReference>
<sequence>MLSPNGRSKMWDRDADGYARGEGVGALVLKPLSQAIADGDHIECVIRETGLNQDGATTGITMPSAYSQRDLIRSTYRRAGLNLSDPKDRPQYFEAHGTGTPAGDPQEAEAIYRAFGESETSSGNTTSASEPLYVGSIKTVLGHTEGTAGVAAILKASLALQNSIIPPNLLFDNLSPAVEPFYKNVEILRALKRWPKVHQGQPRRASVNSFGFGGANAHAILESYDFLTHVNSENTDGPIFSPFVFSAFSEQALRGNLSKFVSYLEGNPSIDPRDLAYTLRERRSVLSYRAAIAAGSIGQLATGIAAKLQEETVGTHNQSSVSKLGKPPKILGIFTGQGAQYPQMGAELVQKSPVARKLLQDLEWYLAQLPGSDRPTWSLQAELLADSSSSRVNEAVLSQPLCTAVQIILIDLLRLANVEFSAVVGHSSGEIAAAYAAGYITARDAICIAYYRGLQVRNAKSPAGSHIKGAMMAVGSSTEDVAELCADEQFVGRISIAASNSSSSVTVSGDEDAIAELQVTLDDEKIFNRRLKVDTAYHSSHMLPCYDPYVASLRDCGITVRKPSDTCTWISSVHNKQIDASMSLADTYWADNMTKPVLFTEALTSALSDASYNLVLEIGCHPALKGPATQTIQEALDKDIPYHGVLARGTAAIDSFATALGFLWSRLGRSGVNLDAFERAMTGNKHTLNVVKGMPTYAWNHETKYWHESRSSKKMRLRKQQVHSLLGDISSESSPHCMIWRNLLRLNELEWISGHRVQGQPVYPAAGYLSTALEAARILADDVGKNIRLIEIKDFSIHQAVVFPQDDAGIEILISLADITREKRPDSIKAKFTYSAAVEPGSEDLALAASGDVIILLGDTSSTLLPERKPAMPHVIDVEPERFYTALADLGYNFSGRFRSLSALQRKHHHASCLLKLQPLEEGADPLLIHPAELDAALQSIILAYSYPYDERLRTMHLPTTIRHIRVNPDLCGATDRTEDELVPVDSAIADGKPGQRGITGHVNLFSNKSPHASIQIQGAEFMPLGGAASEEDRRVFSKVQWIENRPDGEVAGKDIPLIESHTNTVRLLERIASFYLRKFHREVAADDPVRSEFPTNWYLNYARYVTEMVEGGKHKWAEDQWLHDTIDDIKRASAPFAHLPDVQIMHLTGEQMPRVFKGETTILEQFRATDILDRYYATGFGLHESAQWVSRTVKQITDRYPHMDMLEIGAGTGGATKAVMREIGKSFRSYTYTDISAAFFENASNIFSQQRDRMIFKTLDAEKDPLDQGFVENSYDIVVAFFVIHATSDLERALRHIRRLLKPGGYLVVGEGQEGQNGIASSGFIFGTLPGWWLGTDQGRTLSPHVSPQEWDELLRKTGFSGVDSSSPSAFEDILNVFHFATQAVDDKVAFFREPLATAQWRPAPIKNLVIVGGQTPRTSHLVKGLSTIAQEGWATNVHLFDTLTSVDYNAITSDFIVVSLTELDSPVFKDIRPQTFEALKRMFGSGKKLLWVTSGRRDDEPFSNMTVGFGRVAVHETPELNLQQLDITKPENVDAKMIAEILLRFHAAPTQTEDIVWTVEPEIVIDDDGRQLLARLRPTPELNDRYNSSRRPIIQEKNLEDTPFALALGSSGPRITEVSRYVAPVSQNLSPEKTIDLHVTHSVLKSLKTPLGHMFLVLGTQNSAHKTYVALVPSLASVVSVSQSSAIPLQATDVPAASLLTDIAAHIISLAILDPLYSDQSLLVHNATDVIARALDVQAKARNVHVIHTTDSKDENIPDSWIKLPRYVSLPELDDVPLNQISGFAGFSSHDIEGLANEATLIGGLPTNCNITTTETIYSLNGSNIGPRANDVINQRLSAALHYAQTDRAAEKLTGTISLDELVHGETLHDALSIIDWTSSKRLPVQVTRFDDSPMFKSKNSTYWIIGMVGALGISLCDWMVSKGARSIVLTSRNPKVAPEWIATHKRHGAIVTIFSCDVTDEAGLRSVHQKIRETLPPIVGVMNGAMVLRDVSINNMSFGELNDVLKPKVNGSIIVDRMFENDDLDFFILVSSINCVIGNLGQANYAAANTFMCALAAQRRKRGLRAVTLNGGAIVGAGYMERESSRALDMIVKKLHMMRMSEEDWCQSFCEAIDASRLESPYGPELTTGLSDVPFDTSSAPYWFLNPMFSSFIVQQKAVTDDKAENKGAATVQQQLQNCKSQEDVYKAVKGAFATQLRNILQMTTSDEDLMASRSNEIGLDSLVSVDIRSWFLDKLQVSIPVLKIMGNDTMESLVQHAVETLPAELIPHVSGGTEATDSGKDSSDSSPTDEETESGGITPPTNIATPASFDEHAVDIKLSKGIDWEAEARPPADLDDIERTLDSPVRNPPKVVVLTGAGGLLGHNLVEYLLANTSVEKIICIALRGVSKRLRNNELPQDPRAIYHEGDLTKPLLGLSPSDTKSIFAEADVVIHNGADTSHMKLFADLRTANVGSTRILTRLCLPRRIPLHYVSSAGLAVLYGGPAFPEVPITGPGSSYPAPDGSFGYMCSKWTNERFLEQVHEKYGLPVCFHRPSTIVREGTDAEGRKAQLDWVNALLHYARKIKAVPRAEYNRGALDLVYVKSVCADIVKHIMDGSERARSHVTYVNEVGDVVLPLDTLQDIGLEEKGHGKRFDVLPMVQWTAKAIEAGLHPAVAALVEMMDDPAVPNYPRLLKGTAAA</sequence>
<dbReference type="InterPro" id="IPR029063">
    <property type="entry name" value="SAM-dependent_MTases_sf"/>
</dbReference>
<keyword evidence="2" id="KW-0597">Phosphoprotein</keyword>
<evidence type="ECO:0000256" key="7">
    <source>
        <dbReference type="PROSITE-ProRule" id="PRU01363"/>
    </source>
</evidence>
<dbReference type="SMART" id="SM00826">
    <property type="entry name" value="PKS_DH"/>
    <property type="match status" value="1"/>
</dbReference>
<dbReference type="InterPro" id="IPR020841">
    <property type="entry name" value="PKS_Beta-ketoAc_synthase_dom"/>
</dbReference>
<dbReference type="Pfam" id="PF00109">
    <property type="entry name" value="ketoacyl-synt"/>
    <property type="match status" value="1"/>
</dbReference>
<dbReference type="Gene3D" id="3.40.50.720">
    <property type="entry name" value="NAD(P)-binding Rossmann-like Domain"/>
    <property type="match status" value="2"/>
</dbReference>
<accession>A0A9P8UV74</accession>
<evidence type="ECO:0000256" key="6">
    <source>
        <dbReference type="ARBA" id="ARBA00023268"/>
    </source>
</evidence>
<keyword evidence="6" id="KW-0511">Multifunctional enzyme</keyword>
<dbReference type="PANTHER" id="PTHR43775:SF20">
    <property type="entry name" value="HYBRID PKS-NRPS SYNTHETASE APDA"/>
    <property type="match status" value="1"/>
</dbReference>
<dbReference type="GO" id="GO:0031177">
    <property type="term" value="F:phosphopantetheine binding"/>
    <property type="evidence" value="ECO:0007669"/>
    <property type="project" value="InterPro"/>
</dbReference>
<dbReference type="InterPro" id="IPR032821">
    <property type="entry name" value="PKS_assoc"/>
</dbReference>
<evidence type="ECO:0000313" key="12">
    <source>
        <dbReference type="EMBL" id="KAH6658993.1"/>
    </source>
</evidence>
<dbReference type="Pfam" id="PF08242">
    <property type="entry name" value="Methyltransf_12"/>
    <property type="match status" value="1"/>
</dbReference>
<dbReference type="Pfam" id="PF07993">
    <property type="entry name" value="NAD_binding_4"/>
    <property type="match status" value="1"/>
</dbReference>
<keyword evidence="4" id="KW-0808">Transferase</keyword>
<dbReference type="InterPro" id="IPR036736">
    <property type="entry name" value="ACP-like_sf"/>
</dbReference>
<keyword evidence="3" id="KW-0489">Methyltransferase</keyword>
<dbReference type="SMART" id="SM00823">
    <property type="entry name" value="PKS_PP"/>
    <property type="match status" value="1"/>
</dbReference>
<dbReference type="GO" id="GO:0044550">
    <property type="term" value="P:secondary metabolite biosynthetic process"/>
    <property type="evidence" value="ECO:0007669"/>
    <property type="project" value="UniProtKB-ARBA"/>
</dbReference>
<feature type="domain" description="PKS/mFAS DH" evidence="11">
    <location>
        <begin position="723"/>
        <end position="1031"/>
    </location>
</feature>
<dbReference type="OrthoDB" id="329835at2759"/>
<dbReference type="SUPFAM" id="SSF47336">
    <property type="entry name" value="ACP-like"/>
    <property type="match status" value="1"/>
</dbReference>
<evidence type="ECO:0000259" key="11">
    <source>
        <dbReference type="PROSITE" id="PS52019"/>
    </source>
</evidence>
<dbReference type="GeneID" id="70125180"/>
<evidence type="ECO:0000256" key="3">
    <source>
        <dbReference type="ARBA" id="ARBA00022603"/>
    </source>
</evidence>
<dbReference type="Pfam" id="PF02801">
    <property type="entry name" value="Ketoacyl-synt_C"/>
    <property type="match status" value="1"/>
</dbReference>
<dbReference type="SMART" id="SM00822">
    <property type="entry name" value="PKS_KR"/>
    <property type="match status" value="1"/>
</dbReference>
<dbReference type="InterPro" id="IPR016036">
    <property type="entry name" value="Malonyl_transacylase_ACP-bd"/>
</dbReference>
<proteinExistence type="predicted"/>
<feature type="domain" description="Carrier" evidence="9">
    <location>
        <begin position="2190"/>
        <end position="2265"/>
    </location>
</feature>
<dbReference type="Proteomes" id="UP000758603">
    <property type="component" value="Unassembled WGS sequence"/>
</dbReference>
<feature type="region of interest" description="C-terminal hotdog fold" evidence="7">
    <location>
        <begin position="875"/>
        <end position="1031"/>
    </location>
</feature>
<dbReference type="SUPFAM" id="SSF53335">
    <property type="entry name" value="S-adenosyl-L-methionine-dependent methyltransferases"/>
    <property type="match status" value="1"/>
</dbReference>
<feature type="region of interest" description="Disordered" evidence="8">
    <location>
        <begin position="2273"/>
        <end position="2312"/>
    </location>
</feature>
<dbReference type="Gene3D" id="3.30.70.3290">
    <property type="match status" value="1"/>
</dbReference>
<evidence type="ECO:0000256" key="1">
    <source>
        <dbReference type="ARBA" id="ARBA00022450"/>
    </source>
</evidence>
<dbReference type="InterPro" id="IPR042104">
    <property type="entry name" value="PKS_dehydratase_sf"/>
</dbReference>
<dbReference type="GO" id="GO:0032259">
    <property type="term" value="P:methylation"/>
    <property type="evidence" value="ECO:0007669"/>
    <property type="project" value="UniProtKB-KW"/>
</dbReference>
<dbReference type="Gene3D" id="3.10.129.110">
    <property type="entry name" value="Polyketide synthase dehydratase"/>
    <property type="match status" value="1"/>
</dbReference>
<dbReference type="RefSeq" id="XP_045963124.1">
    <property type="nucleotide sequence ID" value="XM_046096287.1"/>
</dbReference>
<evidence type="ECO:0000313" key="13">
    <source>
        <dbReference type="Proteomes" id="UP000758603"/>
    </source>
</evidence>
<comment type="caution">
    <text evidence="12">The sequence shown here is derived from an EMBL/GenBank/DDBJ whole genome shotgun (WGS) entry which is preliminary data.</text>
</comment>
<dbReference type="PROSITE" id="PS52004">
    <property type="entry name" value="KS3_2"/>
    <property type="match status" value="1"/>
</dbReference>
<protein>
    <submittedName>
        <fullName evidence="12">Polyketide synthase</fullName>
    </submittedName>
</protein>
<dbReference type="Pfam" id="PF16197">
    <property type="entry name" value="KAsynt_C_assoc"/>
    <property type="match status" value="1"/>
</dbReference>
<dbReference type="GO" id="GO:0004312">
    <property type="term" value="F:fatty acid synthase activity"/>
    <property type="evidence" value="ECO:0007669"/>
    <property type="project" value="TreeGrafter"/>
</dbReference>
<dbReference type="SMART" id="SM00825">
    <property type="entry name" value="PKS_KS"/>
    <property type="match status" value="1"/>
</dbReference>
<feature type="domain" description="Ketosynthase family 3 (KS3)" evidence="10">
    <location>
        <begin position="1"/>
        <end position="223"/>
    </location>
</feature>
<dbReference type="InterPro" id="IPR009081">
    <property type="entry name" value="PP-bd_ACP"/>
</dbReference>
<dbReference type="Gene3D" id="3.40.47.10">
    <property type="match status" value="1"/>
</dbReference>
<dbReference type="PROSITE" id="PS50075">
    <property type="entry name" value="CARRIER"/>
    <property type="match status" value="1"/>
</dbReference>
<dbReference type="Pfam" id="PF21089">
    <property type="entry name" value="PKS_DH_N"/>
    <property type="match status" value="1"/>
</dbReference>
<evidence type="ECO:0000259" key="9">
    <source>
        <dbReference type="PROSITE" id="PS50075"/>
    </source>
</evidence>
<dbReference type="InterPro" id="IPR016035">
    <property type="entry name" value="Acyl_Trfase/lysoPLipase"/>
</dbReference>
<dbReference type="Pfam" id="PF14765">
    <property type="entry name" value="PS-DH"/>
    <property type="match status" value="1"/>
</dbReference>
<dbReference type="InterPro" id="IPR016039">
    <property type="entry name" value="Thiolase-like"/>
</dbReference>
<evidence type="ECO:0000256" key="4">
    <source>
        <dbReference type="ARBA" id="ARBA00022679"/>
    </source>
</evidence>
<dbReference type="InterPro" id="IPR013217">
    <property type="entry name" value="Methyltransf_12"/>
</dbReference>
<evidence type="ECO:0000256" key="5">
    <source>
        <dbReference type="ARBA" id="ARBA00023002"/>
    </source>
</evidence>
<dbReference type="PANTHER" id="PTHR43775">
    <property type="entry name" value="FATTY ACID SYNTHASE"/>
    <property type="match status" value="1"/>
</dbReference>
<dbReference type="SUPFAM" id="SSF53901">
    <property type="entry name" value="Thiolase-like"/>
    <property type="match status" value="1"/>
</dbReference>
<gene>
    <name evidence="12" type="ORF">BKA67DRAFT_3389</name>
</gene>
<dbReference type="CDD" id="cd00833">
    <property type="entry name" value="PKS"/>
    <property type="match status" value="1"/>
</dbReference>
<keyword evidence="5" id="KW-0560">Oxidoreductase</keyword>
<dbReference type="InterPro" id="IPR013120">
    <property type="entry name" value="FAR_NAD-bd"/>
</dbReference>
<keyword evidence="1" id="KW-0596">Phosphopantetheine</keyword>
<feature type="active site" description="Proton donor; for dehydratase activity" evidence="7">
    <location>
        <position position="935"/>
    </location>
</feature>
<name>A0A9P8UV74_9PEZI</name>
<dbReference type="InterPro" id="IPR049551">
    <property type="entry name" value="PKS_DH_C"/>
</dbReference>
<dbReference type="InterPro" id="IPR006162">
    <property type="entry name" value="Ppantetheine_attach_site"/>
</dbReference>
<evidence type="ECO:0000259" key="10">
    <source>
        <dbReference type="PROSITE" id="PS52004"/>
    </source>
</evidence>
<dbReference type="GO" id="GO:0008168">
    <property type="term" value="F:methyltransferase activity"/>
    <property type="evidence" value="ECO:0007669"/>
    <property type="project" value="UniProtKB-KW"/>
</dbReference>
<dbReference type="InterPro" id="IPR020806">
    <property type="entry name" value="PKS_PP-bd"/>
</dbReference>
<dbReference type="InterPro" id="IPR014043">
    <property type="entry name" value="Acyl_transferase_dom"/>
</dbReference>
<dbReference type="Pfam" id="PF00698">
    <property type="entry name" value="Acyl_transf_1"/>
    <property type="match status" value="1"/>
</dbReference>
<feature type="region of interest" description="N-terminal hotdog fold" evidence="7">
    <location>
        <begin position="723"/>
        <end position="860"/>
    </location>
</feature>
<dbReference type="SUPFAM" id="SSF52151">
    <property type="entry name" value="FabD/lysophospholipase-like"/>
    <property type="match status" value="1"/>
</dbReference>
<dbReference type="SUPFAM" id="SSF51735">
    <property type="entry name" value="NAD(P)-binding Rossmann-fold domains"/>
    <property type="match status" value="2"/>
</dbReference>
<dbReference type="CDD" id="cd02440">
    <property type="entry name" value="AdoMet_MTases"/>
    <property type="match status" value="1"/>
</dbReference>